<feature type="compositionally biased region" description="Polar residues" evidence="1">
    <location>
        <begin position="165"/>
        <end position="176"/>
    </location>
</feature>
<evidence type="ECO:0000313" key="3">
    <source>
        <dbReference type="Proteomes" id="UP000437068"/>
    </source>
</evidence>
<comment type="caution">
    <text evidence="2">The sequence shown here is derived from an EMBL/GenBank/DDBJ whole genome shotgun (WGS) entry which is preliminary data.</text>
</comment>
<evidence type="ECO:0000313" key="2">
    <source>
        <dbReference type="EMBL" id="KAE9278112.1"/>
    </source>
</evidence>
<accession>A0A6A4BSX9</accession>
<feature type="compositionally biased region" description="Acidic residues" evidence="1">
    <location>
        <begin position="127"/>
        <end position="144"/>
    </location>
</feature>
<name>A0A6A4BSX9_9STRA</name>
<proteinExistence type="predicted"/>
<protein>
    <submittedName>
        <fullName evidence="2">Uncharacterized protein</fullName>
    </submittedName>
</protein>
<feature type="region of interest" description="Disordered" evidence="1">
    <location>
        <begin position="89"/>
        <end position="176"/>
    </location>
</feature>
<feature type="region of interest" description="Disordered" evidence="1">
    <location>
        <begin position="26"/>
        <end position="64"/>
    </location>
</feature>
<organism evidence="2 3">
    <name type="scientific">Phytophthora fragariae</name>
    <dbReference type="NCBI Taxonomy" id="53985"/>
    <lineage>
        <taxon>Eukaryota</taxon>
        <taxon>Sar</taxon>
        <taxon>Stramenopiles</taxon>
        <taxon>Oomycota</taxon>
        <taxon>Peronosporomycetes</taxon>
        <taxon>Peronosporales</taxon>
        <taxon>Peronosporaceae</taxon>
        <taxon>Phytophthora</taxon>
    </lineage>
</organism>
<sequence length="365" mass="40522">MADAFVIGGDGVSLFASVGIMMPLASRQEDVSDPLKESDLRDRLMQDLGLSDTADSDEEEWAPDPTIALKLDGFREPLKDSELQDRLMKDLGLSDSDEEEWVPKTKLATLESEEEERHFKSQFDSKDSDEEEWIPSSEGEEEEEWRPKSRVDYKESDEEEWVSGAQPQSHDQTSGNPVLIIQTGEATGSESSVSSALEECKPQITPTVLVPAMVDSLAEESKPRIVDQMEITTEVQQPYTVDRLDAASRLLENALVPAKTTTVLTSSNAAAQHSSEPTAYVSRPVCISFAVLDWTHPDLKCPWFLVQIEMTGSIHLHHIERLFQTAGESLPTSIETADYLVASQCYAMALEQLAALTKSLQDQKE</sequence>
<dbReference type="AlphaFoldDB" id="A0A6A4BSX9"/>
<evidence type="ECO:0000256" key="1">
    <source>
        <dbReference type="SAM" id="MobiDB-lite"/>
    </source>
</evidence>
<dbReference type="EMBL" id="QXGE01002946">
    <property type="protein sequence ID" value="KAE9278112.1"/>
    <property type="molecule type" value="Genomic_DNA"/>
</dbReference>
<feature type="compositionally biased region" description="Basic and acidic residues" evidence="1">
    <location>
        <begin position="27"/>
        <end position="45"/>
    </location>
</feature>
<feature type="compositionally biased region" description="Basic and acidic residues" evidence="1">
    <location>
        <begin position="145"/>
        <end position="154"/>
    </location>
</feature>
<reference evidence="2 3" key="1">
    <citation type="submission" date="2018-08" db="EMBL/GenBank/DDBJ databases">
        <title>Genomic investigation of the strawberry pathogen Phytophthora fragariae indicates pathogenicity is determined by transcriptional variation in three key races.</title>
        <authorList>
            <person name="Adams T.M."/>
            <person name="Armitage A.D."/>
            <person name="Sobczyk M.K."/>
            <person name="Bates H.J."/>
            <person name="Dunwell J.M."/>
            <person name="Nellist C.F."/>
            <person name="Harrison R.J."/>
        </authorList>
    </citation>
    <scope>NUCLEOTIDE SEQUENCE [LARGE SCALE GENOMIC DNA]</scope>
    <source>
        <strain evidence="2 3">A4</strain>
    </source>
</reference>
<feature type="compositionally biased region" description="Basic and acidic residues" evidence="1">
    <location>
        <begin position="115"/>
        <end position="126"/>
    </location>
</feature>
<gene>
    <name evidence="2" type="ORF">PF001_g25314</name>
</gene>
<dbReference type="Proteomes" id="UP000437068">
    <property type="component" value="Unassembled WGS sequence"/>
</dbReference>